<organism evidence="2 3">
    <name type="scientific">Hemibagrus guttatus</name>
    <dbReference type="NCBI Taxonomy" id="175788"/>
    <lineage>
        <taxon>Eukaryota</taxon>
        <taxon>Metazoa</taxon>
        <taxon>Chordata</taxon>
        <taxon>Craniata</taxon>
        <taxon>Vertebrata</taxon>
        <taxon>Euteleostomi</taxon>
        <taxon>Actinopterygii</taxon>
        <taxon>Neopterygii</taxon>
        <taxon>Teleostei</taxon>
        <taxon>Ostariophysi</taxon>
        <taxon>Siluriformes</taxon>
        <taxon>Bagridae</taxon>
        <taxon>Hemibagrus</taxon>
    </lineage>
</organism>
<dbReference type="AlphaFoldDB" id="A0AAE0QB17"/>
<comment type="caution">
    <text evidence="2">The sequence shown here is derived from an EMBL/GenBank/DDBJ whole genome shotgun (WGS) entry which is preliminary data.</text>
</comment>
<evidence type="ECO:0000313" key="2">
    <source>
        <dbReference type="EMBL" id="KAK3517398.1"/>
    </source>
</evidence>
<name>A0AAE0QB17_9TELE</name>
<sequence length="68" mass="7538">MASRSDAQHLQDSADEDSYQHVPVGILSKESEDVAQHPLTFQLHTSSVGIILEEKARETEVGDMCKEI</sequence>
<keyword evidence="3" id="KW-1185">Reference proteome</keyword>
<dbReference type="Proteomes" id="UP001274896">
    <property type="component" value="Unassembled WGS sequence"/>
</dbReference>
<accession>A0AAE0QB17</accession>
<dbReference type="EMBL" id="JAUCMX010000018">
    <property type="protein sequence ID" value="KAK3517398.1"/>
    <property type="molecule type" value="Genomic_DNA"/>
</dbReference>
<feature type="region of interest" description="Disordered" evidence="1">
    <location>
        <begin position="1"/>
        <end position="26"/>
    </location>
</feature>
<reference evidence="2" key="1">
    <citation type="submission" date="2023-06" db="EMBL/GenBank/DDBJ databases">
        <title>Male Hemibagrus guttatus genome.</title>
        <authorList>
            <person name="Bian C."/>
        </authorList>
    </citation>
    <scope>NUCLEOTIDE SEQUENCE</scope>
    <source>
        <strain evidence="2">Male_cb2023</strain>
        <tissue evidence="2">Muscle</tissue>
    </source>
</reference>
<gene>
    <name evidence="2" type="ORF">QTP70_008932</name>
</gene>
<protein>
    <submittedName>
        <fullName evidence="2">Uncharacterized protein</fullName>
    </submittedName>
</protein>
<evidence type="ECO:0000256" key="1">
    <source>
        <dbReference type="SAM" id="MobiDB-lite"/>
    </source>
</evidence>
<evidence type="ECO:0000313" key="3">
    <source>
        <dbReference type="Proteomes" id="UP001274896"/>
    </source>
</evidence>
<proteinExistence type="predicted"/>